<evidence type="ECO:0000313" key="3">
    <source>
        <dbReference type="Proteomes" id="UP000193411"/>
    </source>
</evidence>
<keyword evidence="1" id="KW-1133">Transmembrane helix</keyword>
<keyword evidence="1" id="KW-0472">Membrane</keyword>
<organism evidence="2 3">
    <name type="scientific">Catenaria anguillulae PL171</name>
    <dbReference type="NCBI Taxonomy" id="765915"/>
    <lineage>
        <taxon>Eukaryota</taxon>
        <taxon>Fungi</taxon>
        <taxon>Fungi incertae sedis</taxon>
        <taxon>Blastocladiomycota</taxon>
        <taxon>Blastocladiomycetes</taxon>
        <taxon>Blastocladiales</taxon>
        <taxon>Catenariaceae</taxon>
        <taxon>Catenaria</taxon>
    </lineage>
</organism>
<comment type="caution">
    <text evidence="2">The sequence shown here is derived from an EMBL/GenBank/DDBJ whole genome shotgun (WGS) entry which is preliminary data.</text>
</comment>
<evidence type="ECO:0000256" key="1">
    <source>
        <dbReference type="SAM" id="Phobius"/>
    </source>
</evidence>
<sequence length="188" mass="21346">MPLDFEPTHGDVSGIPHLVFESPYLTLGILYLASILHNRRGLLRMSPEVCCPLRPRQRSVPHTAGSSDTPYRHQYAVGSHFLHGIDWSRKHIDVHNLLNTNTYIDKYTALVPFRDLVPLDDQPIGERFFRLYPRQLGPCPRLTCVKLNVEELIEYFGWVGELDSKAKAHGLEDGGKPMLLSTCADLEE</sequence>
<reference evidence="2 3" key="1">
    <citation type="submission" date="2016-07" db="EMBL/GenBank/DDBJ databases">
        <title>Pervasive Adenine N6-methylation of Active Genes in Fungi.</title>
        <authorList>
            <consortium name="DOE Joint Genome Institute"/>
            <person name="Mondo S.J."/>
            <person name="Dannebaum R.O."/>
            <person name="Kuo R.C."/>
            <person name="Labutti K."/>
            <person name="Haridas S."/>
            <person name="Kuo A."/>
            <person name="Salamov A."/>
            <person name="Ahrendt S.R."/>
            <person name="Lipzen A."/>
            <person name="Sullivan W."/>
            <person name="Andreopoulos W.B."/>
            <person name="Clum A."/>
            <person name="Lindquist E."/>
            <person name="Daum C."/>
            <person name="Ramamoorthy G.K."/>
            <person name="Gryganskyi A."/>
            <person name="Culley D."/>
            <person name="Magnuson J.K."/>
            <person name="James T.Y."/>
            <person name="O'Malley M.A."/>
            <person name="Stajich J.E."/>
            <person name="Spatafora J.W."/>
            <person name="Visel A."/>
            <person name="Grigoriev I.V."/>
        </authorList>
    </citation>
    <scope>NUCLEOTIDE SEQUENCE [LARGE SCALE GENOMIC DNA]</scope>
    <source>
        <strain evidence="2 3">PL171</strain>
    </source>
</reference>
<accession>A0A1Y2H7N7</accession>
<feature type="transmembrane region" description="Helical" evidence="1">
    <location>
        <begin position="15"/>
        <end position="36"/>
    </location>
</feature>
<dbReference type="AlphaFoldDB" id="A0A1Y2H7N7"/>
<gene>
    <name evidence="2" type="ORF">BCR44DRAFT_40395</name>
</gene>
<evidence type="ECO:0000313" key="2">
    <source>
        <dbReference type="EMBL" id="ORZ30004.1"/>
    </source>
</evidence>
<keyword evidence="3" id="KW-1185">Reference proteome</keyword>
<protein>
    <submittedName>
        <fullName evidence="2">Uncharacterized protein</fullName>
    </submittedName>
</protein>
<dbReference type="Proteomes" id="UP000193411">
    <property type="component" value="Unassembled WGS sequence"/>
</dbReference>
<name>A0A1Y2H7N7_9FUNG</name>
<proteinExistence type="predicted"/>
<dbReference type="EMBL" id="MCFL01000110">
    <property type="protein sequence ID" value="ORZ30004.1"/>
    <property type="molecule type" value="Genomic_DNA"/>
</dbReference>
<keyword evidence="1" id="KW-0812">Transmembrane</keyword>